<dbReference type="AlphaFoldDB" id="A0A8J4EDA7"/>
<gene>
    <name evidence="1" type="ORF">Voc01_052950</name>
</gene>
<comment type="caution">
    <text evidence="1">The sequence shown here is derived from an EMBL/GenBank/DDBJ whole genome shotgun (WGS) entry which is preliminary data.</text>
</comment>
<dbReference type="Pfam" id="PF14388">
    <property type="entry name" value="DUF4419"/>
    <property type="match status" value="1"/>
</dbReference>
<accession>A0A8J4EDA7</accession>
<dbReference type="EMBL" id="BOPH01000079">
    <property type="protein sequence ID" value="GIJ70378.1"/>
    <property type="molecule type" value="Genomic_DNA"/>
</dbReference>
<protein>
    <recommendedName>
        <fullName evidence="3">DUF4419 domain-containing protein</fullName>
    </recommendedName>
</protein>
<dbReference type="PANTHER" id="PTHR31252">
    <property type="entry name" value="DUF4419 DOMAIN-CONTAINING PROTEIN"/>
    <property type="match status" value="1"/>
</dbReference>
<dbReference type="InterPro" id="IPR025533">
    <property type="entry name" value="DUF4419"/>
</dbReference>
<evidence type="ECO:0000313" key="2">
    <source>
        <dbReference type="Proteomes" id="UP000635606"/>
    </source>
</evidence>
<reference evidence="1" key="1">
    <citation type="submission" date="2021-01" db="EMBL/GenBank/DDBJ databases">
        <title>Whole genome shotgun sequence of Virgisporangium ochraceum NBRC 16418.</title>
        <authorList>
            <person name="Komaki H."/>
            <person name="Tamura T."/>
        </authorList>
    </citation>
    <scope>NUCLEOTIDE SEQUENCE</scope>
    <source>
        <strain evidence="1">NBRC 16418</strain>
    </source>
</reference>
<proteinExistence type="predicted"/>
<organism evidence="1 2">
    <name type="scientific">Virgisporangium ochraceum</name>
    <dbReference type="NCBI Taxonomy" id="65505"/>
    <lineage>
        <taxon>Bacteria</taxon>
        <taxon>Bacillati</taxon>
        <taxon>Actinomycetota</taxon>
        <taxon>Actinomycetes</taxon>
        <taxon>Micromonosporales</taxon>
        <taxon>Micromonosporaceae</taxon>
        <taxon>Virgisporangium</taxon>
    </lineage>
</organism>
<evidence type="ECO:0000313" key="1">
    <source>
        <dbReference type="EMBL" id="GIJ70378.1"/>
    </source>
</evidence>
<evidence type="ECO:0008006" key="3">
    <source>
        <dbReference type="Google" id="ProtNLM"/>
    </source>
</evidence>
<keyword evidence="2" id="KW-1185">Reference proteome</keyword>
<dbReference type="Proteomes" id="UP000635606">
    <property type="component" value="Unassembled WGS sequence"/>
</dbReference>
<dbReference type="PANTHER" id="PTHR31252:SF11">
    <property type="entry name" value="DUF4419 DOMAIN-CONTAINING PROTEIN"/>
    <property type="match status" value="1"/>
</dbReference>
<sequence length="512" mass="55486">MAAVVTFEVDDVVPAAGPLTTRPLGDLYDDAIVVGGDPALPVVPHHGVHPLLSAVGLAFNDHRPLVLTPDAVWLTIAQGVAQHVRLNAEALRHRLVRHTGRKKLVLDLTTLPTTAAEWAGAVESVGKLLAAEVDDADLFECDFSTSTPVDRTAARVVLLDAYSPYFSVWLMGVCGIPSVTLTGTVDDWRRIRERVGVLAERFGLETWCRSLAPIADQFVRAAAGEPDVAFWKRIYNPADAYGGQLITGWATRFYPYLEGDGGQDRPNPMLDLPLDEPRDLTVGPDDHMGYTGPGITSATVPATLSRVRVNLVDLARGENSTVTLHGGVAAVAQDPDGALRPVTGWHVATAAVEIDDVIERIVAEHHADPPVPSRFPNGPAEMLAIYRRMGSATLFDGAWRLLPDRETRHAGFPRGPSMTAYIDLPDGRSIAEVSEYSTGTSYWVVCRIEAGGPPPGPDEYRLPPPDRLIDRRPEDVPVYGTSLALLLETALDHGGDFERLRVGTLDRFGPRE</sequence>
<name>A0A8J4EDA7_9ACTN</name>